<name>A0ACD4UHS5_9CAUD</name>
<reference evidence="1" key="1">
    <citation type="submission" date="2023-06" db="EMBL/GenBank/DDBJ databases">
        <authorList>
            <person name="Byrum C.A."/>
            <person name="Fullante V.A."/>
            <person name="Ghosh G."/>
            <person name="Ivey A.L."/>
            <person name="Joby C.P."/>
            <person name="Johnson E."/>
            <person name="Kamil H.A."/>
            <person name="Martinez L."/>
            <person name="Tutelo G.A."/>
            <person name="Wilson D."/>
            <person name="Ziegler A.J."/>
            <person name="Garlena R.A."/>
            <person name="Russell D.A."/>
            <person name="Jacobs-Sera D."/>
            <person name="Hatfull G.F."/>
        </authorList>
    </citation>
    <scope>NUCLEOTIDE SEQUENCE</scope>
</reference>
<sequence>MARPTRSPLGAPLLERLARRYANAQRAARSDDWRERARVDNRMGHIMREAERADITYDHITAEAQRLGLI</sequence>
<evidence type="ECO:0000313" key="1">
    <source>
        <dbReference type="EMBL" id="WKW87114.1"/>
    </source>
</evidence>
<gene>
    <name evidence="1" type="primary">77</name>
    <name evidence="1" type="ORF">SEA_NICOLE72_77</name>
</gene>
<protein>
    <submittedName>
        <fullName evidence="1">Uncharacterized protein</fullName>
    </submittedName>
</protein>
<dbReference type="Proteomes" id="UP001654554">
    <property type="component" value="Segment"/>
</dbReference>
<keyword evidence="2" id="KW-1185">Reference proteome</keyword>
<organism evidence="1 2">
    <name type="scientific">Microbacterium phage Nicole72</name>
    <dbReference type="NCBI Taxonomy" id="3062838"/>
    <lineage>
        <taxon>Viruses</taxon>
        <taxon>Duplodnaviria</taxon>
        <taxon>Heunggongvirae</taxon>
        <taxon>Uroviricota</taxon>
        <taxon>Caudoviricetes</taxon>
        <taxon>Hodgkinviridae</taxon>
        <taxon>Meganvirus</taxon>
        <taxon>Meganvirus nichole72</taxon>
    </lineage>
</organism>
<dbReference type="EMBL" id="OR159674">
    <property type="protein sequence ID" value="WKW87114.1"/>
    <property type="molecule type" value="Genomic_DNA"/>
</dbReference>
<proteinExistence type="predicted"/>
<accession>A0ACD4UHS5</accession>
<evidence type="ECO:0000313" key="2">
    <source>
        <dbReference type="Proteomes" id="UP001654554"/>
    </source>
</evidence>